<proteinExistence type="predicted"/>
<evidence type="ECO:0000313" key="4">
    <source>
        <dbReference type="Proteomes" id="UP000184204"/>
    </source>
</evidence>
<protein>
    <submittedName>
        <fullName evidence="2">Uncharacterized protein</fullName>
    </submittedName>
</protein>
<evidence type="ECO:0000313" key="3">
    <source>
        <dbReference type="Proteomes" id="UP000068026"/>
    </source>
</evidence>
<dbReference type="AlphaFoldDB" id="A0A0X8VAK1"/>
<dbReference type="Proteomes" id="UP000184204">
    <property type="component" value="Unassembled WGS sequence"/>
</dbReference>
<reference evidence="4" key="3">
    <citation type="submission" date="2016-11" db="EMBL/GenBank/DDBJ databases">
        <authorList>
            <person name="Jaros S."/>
            <person name="Januszkiewicz K."/>
            <person name="Wedrychowicz H."/>
        </authorList>
    </citation>
    <scope>NUCLEOTIDE SEQUENCE [LARGE SCALE GENOMIC DNA]</scope>
    <source>
        <strain evidence="4">DSM 1682</strain>
    </source>
</reference>
<dbReference type="Proteomes" id="UP000068026">
    <property type="component" value="Chromosome"/>
</dbReference>
<sequence length="64" mass="7413">MISVFLNIYSKHKNEICLNIIIDENNANVNLAKSLNRCKSKSSYACNFVIRTFALLYIIKFILQ</sequence>
<evidence type="ECO:0000313" key="1">
    <source>
        <dbReference type="EMBL" id="AMJ40489.1"/>
    </source>
</evidence>
<reference evidence="3" key="2">
    <citation type="submission" date="2016-01" db="EMBL/GenBank/DDBJ databases">
        <authorList>
            <person name="Poehlein A."/>
            <person name="Schlien K."/>
            <person name="Gottschalk G."/>
            <person name="Buckel W."/>
            <person name="Daniel R."/>
        </authorList>
    </citation>
    <scope>NUCLEOTIDE SEQUENCE [LARGE SCALE GENOMIC DNA]</scope>
    <source>
        <strain evidence="3">X2</strain>
    </source>
</reference>
<organism evidence="2 4">
    <name type="scientific">Anaerotignum propionicum DSM 1682</name>
    <dbReference type="NCBI Taxonomy" id="991789"/>
    <lineage>
        <taxon>Bacteria</taxon>
        <taxon>Bacillati</taxon>
        <taxon>Bacillota</taxon>
        <taxon>Clostridia</taxon>
        <taxon>Lachnospirales</taxon>
        <taxon>Anaerotignaceae</taxon>
        <taxon>Anaerotignum</taxon>
    </lineage>
</organism>
<evidence type="ECO:0000313" key="2">
    <source>
        <dbReference type="EMBL" id="SHE40685.1"/>
    </source>
</evidence>
<accession>A0A0X8VAK1</accession>
<gene>
    <name evidence="1" type="ORF">CPRO_08890</name>
    <name evidence="2" type="ORF">SAMN02745151_00594</name>
</gene>
<reference evidence="1 3" key="1">
    <citation type="journal article" date="2016" name="Genome Announc.">
        <title>Complete Genome Sequence of the Amino Acid-Fermenting Clostridium propionicum X2 (DSM 1682).</title>
        <authorList>
            <person name="Poehlein A."/>
            <person name="Schlien K."/>
            <person name="Chowdhury N.P."/>
            <person name="Gottschalk G."/>
            <person name="Buckel W."/>
            <person name="Daniel R."/>
        </authorList>
    </citation>
    <scope>NUCLEOTIDE SEQUENCE [LARGE SCALE GENOMIC DNA]</scope>
    <source>
        <strain evidence="1 3">X2</strain>
    </source>
</reference>
<keyword evidence="3" id="KW-1185">Reference proteome</keyword>
<name>A0A0X8VAK1_ANAPI</name>
<dbReference type="EMBL" id="CP014223">
    <property type="protein sequence ID" value="AMJ40489.1"/>
    <property type="molecule type" value="Genomic_DNA"/>
</dbReference>
<reference evidence="2" key="4">
    <citation type="submission" date="2016-11" db="EMBL/GenBank/DDBJ databases">
        <authorList>
            <person name="Varghese N."/>
            <person name="Submissions S."/>
        </authorList>
    </citation>
    <scope>NUCLEOTIDE SEQUENCE</scope>
    <source>
        <strain evidence="2">DSM 1682</strain>
    </source>
</reference>
<dbReference type="KEGG" id="cpro:CPRO_08890"/>
<dbReference type="EMBL" id="FQUA01000002">
    <property type="protein sequence ID" value="SHE40685.1"/>
    <property type="molecule type" value="Genomic_DNA"/>
</dbReference>